<name>A0A814IKZ4_9BILA</name>
<dbReference type="InterPro" id="IPR036291">
    <property type="entry name" value="NAD(P)-bd_dom_sf"/>
</dbReference>
<dbReference type="Pfam" id="PF02894">
    <property type="entry name" value="GFO_IDH_MocA_C"/>
    <property type="match status" value="2"/>
</dbReference>
<evidence type="ECO:0000313" key="4">
    <source>
        <dbReference type="Proteomes" id="UP000663879"/>
    </source>
</evidence>
<feature type="domain" description="Gfo/Idh/MocA-like oxidoreductase C-terminal" evidence="2">
    <location>
        <begin position="142"/>
        <end position="223"/>
    </location>
</feature>
<accession>A0A814IKZ4</accession>
<dbReference type="AlphaFoldDB" id="A0A814IKZ4"/>
<dbReference type="Proteomes" id="UP000663879">
    <property type="component" value="Unassembled WGS sequence"/>
</dbReference>
<dbReference type="InterPro" id="IPR051450">
    <property type="entry name" value="Gfo/Idh/MocA_Oxidoreductases"/>
</dbReference>
<dbReference type="PANTHER" id="PTHR43377">
    <property type="entry name" value="BILIVERDIN REDUCTASE A"/>
    <property type="match status" value="1"/>
</dbReference>
<evidence type="ECO:0000259" key="2">
    <source>
        <dbReference type="Pfam" id="PF02894"/>
    </source>
</evidence>
<dbReference type="OrthoDB" id="2129491at2759"/>
<keyword evidence="4" id="KW-1185">Reference proteome</keyword>
<dbReference type="GO" id="GO:0000166">
    <property type="term" value="F:nucleotide binding"/>
    <property type="evidence" value="ECO:0007669"/>
    <property type="project" value="InterPro"/>
</dbReference>
<dbReference type="PANTHER" id="PTHR43377:SF2">
    <property type="entry name" value="BINDING ROSSMANN FOLD OXIDOREDUCTASE, PUTATIVE (AFU_ORTHOLOGUE AFUA_4G00560)-RELATED"/>
    <property type="match status" value="1"/>
</dbReference>
<gene>
    <name evidence="3" type="ORF">OXX778_LOCUS17569</name>
</gene>
<proteinExistence type="predicted"/>
<evidence type="ECO:0000259" key="1">
    <source>
        <dbReference type="Pfam" id="PF01408"/>
    </source>
</evidence>
<dbReference type="Gene3D" id="3.40.50.720">
    <property type="entry name" value="NAD(P)-binding Rossmann-like Domain"/>
    <property type="match status" value="1"/>
</dbReference>
<evidence type="ECO:0000313" key="3">
    <source>
        <dbReference type="EMBL" id="CAF1024924.1"/>
    </source>
</evidence>
<dbReference type="InterPro" id="IPR004104">
    <property type="entry name" value="Gfo/Idh/MocA-like_OxRdtase_C"/>
</dbReference>
<feature type="domain" description="Gfo/Idh/MocA-like oxidoreductase C-terminal" evidence="2">
    <location>
        <begin position="320"/>
        <end position="458"/>
    </location>
</feature>
<organism evidence="3 4">
    <name type="scientific">Brachionus calyciflorus</name>
    <dbReference type="NCBI Taxonomy" id="104777"/>
    <lineage>
        <taxon>Eukaryota</taxon>
        <taxon>Metazoa</taxon>
        <taxon>Spiralia</taxon>
        <taxon>Gnathifera</taxon>
        <taxon>Rotifera</taxon>
        <taxon>Eurotatoria</taxon>
        <taxon>Monogononta</taxon>
        <taxon>Pseudotrocha</taxon>
        <taxon>Ploima</taxon>
        <taxon>Brachionidae</taxon>
        <taxon>Brachionus</taxon>
    </lineage>
</organism>
<dbReference type="EMBL" id="CAJNOC010004531">
    <property type="protein sequence ID" value="CAF1024924.1"/>
    <property type="molecule type" value="Genomic_DNA"/>
</dbReference>
<dbReference type="Gene3D" id="3.30.360.10">
    <property type="entry name" value="Dihydrodipicolinate Reductase, domain 2"/>
    <property type="match status" value="1"/>
</dbReference>
<dbReference type="Pfam" id="PF01408">
    <property type="entry name" value="GFO_IDH_MocA"/>
    <property type="match status" value="1"/>
</dbReference>
<reference evidence="3" key="1">
    <citation type="submission" date="2021-02" db="EMBL/GenBank/DDBJ databases">
        <authorList>
            <person name="Nowell W R."/>
        </authorList>
    </citation>
    <scope>NUCLEOTIDE SEQUENCE</scope>
    <source>
        <strain evidence="3">Ploen Becks lab</strain>
    </source>
</reference>
<dbReference type="SUPFAM" id="SSF55347">
    <property type="entry name" value="Glyceraldehyde-3-phosphate dehydrogenase-like, C-terminal domain"/>
    <property type="match status" value="1"/>
</dbReference>
<protein>
    <submittedName>
        <fullName evidence="3">Uncharacterized protein</fullName>
    </submittedName>
</protein>
<dbReference type="InterPro" id="IPR000683">
    <property type="entry name" value="Gfo/Idh/MocA-like_OxRdtase_N"/>
</dbReference>
<comment type="caution">
    <text evidence="3">The sequence shown here is derived from an EMBL/GenBank/DDBJ whole genome shotgun (WGS) entry which is preliminary data.</text>
</comment>
<feature type="domain" description="Gfo/Idh/MocA-like oxidoreductase N-terminal" evidence="1">
    <location>
        <begin position="5"/>
        <end position="119"/>
    </location>
</feature>
<sequence length="470" mass="53732">MTSITILIVGCGSRGEVYASYALKHPDRARVIGIAEPRVHLRKKFQKIHNLINEELIFSDWRDVIDLETRISDCVIIALPDKLHREAAVCFTQKGYHMLLEKPMATLLDDCRHITMASRNNPSQINAVCHVLRYLGPCIKIKQLIESGLIGNVVNINHTEPVGYWHFAHSFVRGNWHNEKDSAFSLLAKCCHDIDLIIYWMQGKKCTRVHSFGSLNHFNRLNAPEESTDLCMTCPVESKCCYSAKKLYLDKVKDPSRWPSSVVLNSEIQNVLDENSSQDIEDLYLRTSNEEKFELLTKCLSHEKTQYGRCVYKIADNDVCDNQVVNLQFEDGTTATMTMIAFTKDLCTRKTKVYGTKGMLEWDDATHLNKIIYTNFLNDQTEMIDCEDVLKIDIKGEVNENVKLDGHGGSDYYLMNSFIEACLKKDKSLVLTDLEDSFRSHVIVFAAEYSRVNNTVVNIDEFCKLSDIEL</sequence>
<dbReference type="SUPFAM" id="SSF51735">
    <property type="entry name" value="NAD(P)-binding Rossmann-fold domains"/>
    <property type="match status" value="1"/>
</dbReference>